<evidence type="ECO:0000313" key="2">
    <source>
        <dbReference type="EMBL" id="KAJ1605048.1"/>
    </source>
</evidence>
<dbReference type="OrthoDB" id="337574at2759"/>
<reference evidence="2" key="1">
    <citation type="submission" date="2022-10" db="EMBL/GenBank/DDBJ databases">
        <title>Adaptive evolution leads to modifications in subtelomeric GC content in a zoonotic Cryptosporidium species.</title>
        <authorList>
            <person name="Li J."/>
            <person name="Feng Y."/>
            <person name="Xiao L."/>
        </authorList>
    </citation>
    <scope>NUCLEOTIDE SEQUENCE</scope>
    <source>
        <strain evidence="2">33844</strain>
    </source>
</reference>
<dbReference type="Proteomes" id="UP001067231">
    <property type="component" value="Unassembled WGS sequence"/>
</dbReference>
<dbReference type="AlphaFoldDB" id="A0A9D5DE34"/>
<comment type="caution">
    <text evidence="2">The sequence shown here is derived from an EMBL/GenBank/DDBJ whole genome shotgun (WGS) entry which is preliminary data.</text>
</comment>
<evidence type="ECO:0008006" key="3">
    <source>
        <dbReference type="Google" id="ProtNLM"/>
    </source>
</evidence>
<feature type="signal peptide" evidence="1">
    <location>
        <begin position="1"/>
        <end position="23"/>
    </location>
</feature>
<sequence length="911" mass="104577">MLIRIGSPCRNIWLVACIALLFAINFTSDVDYDIQSPSNVELCFLRFIGKVRLCNGGSSSSKLANTSANMPQHPLISPVTNLNDTVKSDLELSSKIALRANISNSEKSEVRAEIEHSYASLLSLLLGKERFSLVKQTIKNELNLYSYIKAFPRRIENIEKHLQLYTICSYLSPIISCEIKEVFNNLTLSDGYNNTSNSCNSKYREVNFPMTFPWVSSGYKWNIISGTYGDVVCGKVFGGNKNIFPHNQDSASFFFSTYKNFKSKEYSAFILVSKAHEASPRYKQLEAGKNIHVCIKSFRSVNHPDYFKIWEDENFNLKWLERDTWLSNLPDSRYIKLTPSQVFIAPKISQGSSHKGNPFATHLNEKSTHTCASNCVSSIFYPSIYESHYPWNTVSSKFWSSYLLMEQFIGPSFSDISNFLVLDSVIAWTKLSSDNLYLWSVSLIHVAYLFFSALISFTFTGSLLYQHCDLHANNLILLSDKWEITDNDSFSMPKAHVSLQEAISEIVLSNIGSVKIIDLTYITHISDKRRSSNQLCETYGEVSISDVENWQVFLYNFKKDVDDALSKHKDIPQTVNSLSALIKLFENDVEFNLTKPKYIGGSELWWKNWSFNQNKFDDLYNSVMGIGNLFSEAIILVESSIFQNSDITLTGPPNSPFSKNVPSPITFEAYFKELFYVPYSILSFGTCIYQHEIIGKNQTMYFLVAAETLSHYFLINFQNESEKIPSWLHKDQVGSRLLWNKCIQSNSLFAKTISEEFPTKFYYEPCFAEYCISKKKFSDKIKGWIQEDIQDRSFFTNSLRKLIMLSTNKINFALSILVLNQIKYNVKEPLLESYEKLSQISTTFSKSVSEYLINELHKEKSVQGIQAFLSFCMEEYYKHLILFIDLSTFNFGEKLCSKINKAVFTHFIIHE</sequence>
<evidence type="ECO:0000256" key="1">
    <source>
        <dbReference type="SAM" id="SignalP"/>
    </source>
</evidence>
<dbReference type="EMBL" id="JAPCXC010000110">
    <property type="protein sequence ID" value="KAJ1605048.1"/>
    <property type="molecule type" value="Genomic_DNA"/>
</dbReference>
<gene>
    <name evidence="2" type="ORF">OJ253_3360</name>
</gene>
<protein>
    <recommendedName>
        <fullName evidence="3">Protein kinase domain-containing protein</fullName>
    </recommendedName>
</protein>
<keyword evidence="1" id="KW-0732">Signal</keyword>
<feature type="chain" id="PRO_5038482394" description="Protein kinase domain-containing protein" evidence="1">
    <location>
        <begin position="24"/>
        <end position="911"/>
    </location>
</feature>
<organism evidence="2">
    <name type="scientific">Cryptosporidium canis</name>
    <dbReference type="NCBI Taxonomy" id="195482"/>
    <lineage>
        <taxon>Eukaryota</taxon>
        <taxon>Sar</taxon>
        <taxon>Alveolata</taxon>
        <taxon>Apicomplexa</taxon>
        <taxon>Conoidasida</taxon>
        <taxon>Coccidia</taxon>
        <taxon>Eucoccidiorida</taxon>
        <taxon>Eimeriorina</taxon>
        <taxon>Cryptosporidiidae</taxon>
        <taxon>Cryptosporidium</taxon>
    </lineage>
</organism>
<proteinExistence type="predicted"/>
<accession>A0A9D5DE34</accession>
<name>A0A9D5DE34_9CRYT</name>